<proteinExistence type="predicted"/>
<protein>
    <submittedName>
        <fullName evidence="2">Heterokaryon incompatibility protein-domain-containing protein</fullName>
    </submittedName>
</protein>
<dbReference type="Proteomes" id="UP001287356">
    <property type="component" value="Unassembled WGS sequence"/>
</dbReference>
<feature type="domain" description="Heterokaryon incompatibility" evidence="1">
    <location>
        <begin position="61"/>
        <end position="202"/>
    </location>
</feature>
<dbReference type="InterPro" id="IPR052895">
    <property type="entry name" value="HetReg/Transcr_Mod"/>
</dbReference>
<accession>A0AAE0KI32</accession>
<evidence type="ECO:0000259" key="1">
    <source>
        <dbReference type="Pfam" id="PF06985"/>
    </source>
</evidence>
<reference evidence="2" key="2">
    <citation type="submission" date="2023-06" db="EMBL/GenBank/DDBJ databases">
        <authorList>
            <consortium name="Lawrence Berkeley National Laboratory"/>
            <person name="Haridas S."/>
            <person name="Hensen N."/>
            <person name="Bonometti L."/>
            <person name="Westerberg I."/>
            <person name="Brannstrom I.O."/>
            <person name="Guillou S."/>
            <person name="Cros-Aarteil S."/>
            <person name="Calhoun S."/>
            <person name="Kuo A."/>
            <person name="Mondo S."/>
            <person name="Pangilinan J."/>
            <person name="Riley R."/>
            <person name="Labutti K."/>
            <person name="Andreopoulos B."/>
            <person name="Lipzen A."/>
            <person name="Chen C."/>
            <person name="Yanf M."/>
            <person name="Daum C."/>
            <person name="Ng V."/>
            <person name="Clum A."/>
            <person name="Steindorff A."/>
            <person name="Ohm R."/>
            <person name="Martin F."/>
            <person name="Silar P."/>
            <person name="Natvig D."/>
            <person name="Lalanne C."/>
            <person name="Gautier V."/>
            <person name="Ament-Velasquez S.L."/>
            <person name="Kruys A."/>
            <person name="Hutchinson M.I."/>
            <person name="Powell A.J."/>
            <person name="Barry K."/>
            <person name="Miller A.N."/>
            <person name="Grigoriev I.V."/>
            <person name="Debuchy R."/>
            <person name="Gladieux P."/>
            <person name="Thoren M.H."/>
            <person name="Johannesson H."/>
        </authorList>
    </citation>
    <scope>NUCLEOTIDE SEQUENCE</scope>
    <source>
        <strain evidence="2">CBS 958.72</strain>
    </source>
</reference>
<dbReference type="EMBL" id="JAULSN010000003">
    <property type="protein sequence ID" value="KAK3376986.1"/>
    <property type="molecule type" value="Genomic_DNA"/>
</dbReference>
<dbReference type="PANTHER" id="PTHR24148">
    <property type="entry name" value="ANKYRIN REPEAT DOMAIN-CONTAINING PROTEIN 39 HOMOLOG-RELATED"/>
    <property type="match status" value="1"/>
</dbReference>
<sequence length="579" mass="65426">MAAPTTLAEVSQLHRQNSDAARRIYAPLREGEIRLVRLHTGTDGPIICSLVSCSHDAAPAYEAISYVWGPQDDRRSLQLNGEVFRTTENLHDALARLRLPAGDRLLWIDALAINQLDLADRTRQVQAMPAIYSRAGSTLAWLGDGDGSIDSTFAGLALFAQGGVDVFDKSRMLTRESLQNLLGHAFYIVKLPYWTRVWVVQELIYSKTVAFLYGAHLVPFGLFSSFFRLLRGSWESSLFEDEQTWQGVPLIQGSLISRDIQLWNPGSAGRHAFMDLSTWLEGFCSRRSCADPRDKVFGFYNCLDPSIRPLITVSYARTVSEVFIEMTQILCSVDSFRRDSAYSQELPSWVPDYAGENIFAKGLKESEISPRLSPVFYELMDDGRVLHVRDQVRGDDLASSVDQSCRNVLEHFVSAQALLEVAEHEIEDYIQTIVAGEKLDGETPELLQSFLKSWRRTTRRSNEVMQAVLQGYKKSIHFWWAMHSSQLLFSFQPAPVTSYDTRHSSSASRRMFGIGVYSMQEGDRLLMILGCSAPVVVRQRGVHHVLLGTARLLESATDKRLQKKIQRWDSSDLEDVYFC</sequence>
<dbReference type="PANTHER" id="PTHR24148:SF64">
    <property type="entry name" value="HETEROKARYON INCOMPATIBILITY DOMAIN-CONTAINING PROTEIN"/>
    <property type="match status" value="1"/>
</dbReference>
<evidence type="ECO:0000313" key="2">
    <source>
        <dbReference type="EMBL" id="KAK3376986.1"/>
    </source>
</evidence>
<gene>
    <name evidence="2" type="ORF">B0T24DRAFT_665829</name>
</gene>
<dbReference type="InterPro" id="IPR010730">
    <property type="entry name" value="HET"/>
</dbReference>
<dbReference type="AlphaFoldDB" id="A0AAE0KI32"/>
<reference evidence="2" key="1">
    <citation type="journal article" date="2023" name="Mol. Phylogenet. Evol.">
        <title>Genome-scale phylogeny and comparative genomics of the fungal order Sordariales.</title>
        <authorList>
            <person name="Hensen N."/>
            <person name="Bonometti L."/>
            <person name="Westerberg I."/>
            <person name="Brannstrom I.O."/>
            <person name="Guillou S."/>
            <person name="Cros-Aarteil S."/>
            <person name="Calhoun S."/>
            <person name="Haridas S."/>
            <person name="Kuo A."/>
            <person name="Mondo S."/>
            <person name="Pangilinan J."/>
            <person name="Riley R."/>
            <person name="LaButti K."/>
            <person name="Andreopoulos B."/>
            <person name="Lipzen A."/>
            <person name="Chen C."/>
            <person name="Yan M."/>
            <person name="Daum C."/>
            <person name="Ng V."/>
            <person name="Clum A."/>
            <person name="Steindorff A."/>
            <person name="Ohm R.A."/>
            <person name="Martin F."/>
            <person name="Silar P."/>
            <person name="Natvig D.O."/>
            <person name="Lalanne C."/>
            <person name="Gautier V."/>
            <person name="Ament-Velasquez S.L."/>
            <person name="Kruys A."/>
            <person name="Hutchinson M.I."/>
            <person name="Powell A.J."/>
            <person name="Barry K."/>
            <person name="Miller A.N."/>
            <person name="Grigoriev I.V."/>
            <person name="Debuchy R."/>
            <person name="Gladieux P."/>
            <person name="Hiltunen Thoren M."/>
            <person name="Johannesson H."/>
        </authorList>
    </citation>
    <scope>NUCLEOTIDE SEQUENCE</scope>
    <source>
        <strain evidence="2">CBS 958.72</strain>
    </source>
</reference>
<keyword evidence="3" id="KW-1185">Reference proteome</keyword>
<organism evidence="2 3">
    <name type="scientific">Lasiosphaeria ovina</name>
    <dbReference type="NCBI Taxonomy" id="92902"/>
    <lineage>
        <taxon>Eukaryota</taxon>
        <taxon>Fungi</taxon>
        <taxon>Dikarya</taxon>
        <taxon>Ascomycota</taxon>
        <taxon>Pezizomycotina</taxon>
        <taxon>Sordariomycetes</taxon>
        <taxon>Sordariomycetidae</taxon>
        <taxon>Sordariales</taxon>
        <taxon>Lasiosphaeriaceae</taxon>
        <taxon>Lasiosphaeria</taxon>
    </lineage>
</organism>
<dbReference type="Pfam" id="PF06985">
    <property type="entry name" value="HET"/>
    <property type="match status" value="1"/>
</dbReference>
<evidence type="ECO:0000313" key="3">
    <source>
        <dbReference type="Proteomes" id="UP001287356"/>
    </source>
</evidence>
<comment type="caution">
    <text evidence="2">The sequence shown here is derived from an EMBL/GenBank/DDBJ whole genome shotgun (WGS) entry which is preliminary data.</text>
</comment>
<name>A0AAE0KI32_9PEZI</name>